<evidence type="ECO:0000313" key="2">
    <source>
        <dbReference type="Proteomes" id="UP000319502"/>
    </source>
</evidence>
<comment type="caution">
    <text evidence="1">The sequence shown here is derived from an EMBL/GenBank/DDBJ whole genome shotgun (WGS) entry which is preliminary data.</text>
</comment>
<name>A0A557R0V1_9RHOO</name>
<reference evidence="1 2" key="1">
    <citation type="submission" date="2019-07" db="EMBL/GenBank/DDBJ databases">
        <title>The pathways for chlorine oxyanion respiration interact through the shared metabolite chlorate.</title>
        <authorList>
            <person name="Barnum T.P."/>
            <person name="Cheng Y."/>
            <person name="Hill K.A."/>
            <person name="Lucas L.N."/>
            <person name="Carlson H.K."/>
            <person name="Coates J.D."/>
        </authorList>
    </citation>
    <scope>NUCLEOTIDE SEQUENCE [LARGE SCALE GENOMIC DNA]</scope>
    <source>
        <strain evidence="1 2">SFB-3</strain>
    </source>
</reference>
<gene>
    <name evidence="1" type="ORF">FHP91_03745</name>
</gene>
<sequence length="125" mass="13569">MKKKRRKLLPLGIKKRTTTELPALIALEAIGQPWFCEAHLTDLMALSMVCQVASEAGSEVNTVALELLDLLGKEPLDGAVIEPLVVFANDWMQRQPNGRIQDAIDRLLIVSKVPADAAEGDAPVA</sequence>
<organism evidence="1 2">
    <name type="scientific">Denitromonas halophila</name>
    <dbReference type="NCBI Taxonomy" id="1629404"/>
    <lineage>
        <taxon>Bacteria</taxon>
        <taxon>Pseudomonadati</taxon>
        <taxon>Pseudomonadota</taxon>
        <taxon>Betaproteobacteria</taxon>
        <taxon>Rhodocyclales</taxon>
        <taxon>Zoogloeaceae</taxon>
        <taxon>Denitromonas</taxon>
    </lineage>
</organism>
<keyword evidence="2" id="KW-1185">Reference proteome</keyword>
<dbReference type="EMBL" id="VMNK01000003">
    <property type="protein sequence ID" value="TVO58787.1"/>
    <property type="molecule type" value="Genomic_DNA"/>
</dbReference>
<protein>
    <submittedName>
        <fullName evidence="1">Uncharacterized protein</fullName>
    </submittedName>
</protein>
<evidence type="ECO:0000313" key="1">
    <source>
        <dbReference type="EMBL" id="TVO58787.1"/>
    </source>
</evidence>
<dbReference type="Proteomes" id="UP000319502">
    <property type="component" value="Unassembled WGS sequence"/>
</dbReference>
<accession>A0A557R0V1</accession>
<dbReference type="RefSeq" id="WP_144308310.1">
    <property type="nucleotide sequence ID" value="NZ_VMNK01000003.1"/>
</dbReference>
<proteinExistence type="predicted"/>
<dbReference type="AlphaFoldDB" id="A0A557R0V1"/>